<keyword evidence="7 17" id="KW-0378">Hydrolase</keyword>
<evidence type="ECO:0000256" key="16">
    <source>
        <dbReference type="ARBA" id="ARBA00047594"/>
    </source>
</evidence>
<evidence type="ECO:0000256" key="6">
    <source>
        <dbReference type="ARBA" id="ARBA00022692"/>
    </source>
</evidence>
<comment type="subcellular location">
    <subcellularLocation>
        <location evidence="1 17">Cell membrane</location>
        <topology evidence="1 17">Multi-pass membrane protein</topology>
    </subcellularLocation>
</comment>
<feature type="transmembrane region" description="Helical" evidence="17">
    <location>
        <begin position="203"/>
        <end position="227"/>
    </location>
</feature>
<evidence type="ECO:0000256" key="3">
    <source>
        <dbReference type="ARBA" id="ARBA00012374"/>
    </source>
</evidence>
<evidence type="ECO:0000256" key="7">
    <source>
        <dbReference type="ARBA" id="ARBA00022801"/>
    </source>
</evidence>
<dbReference type="OrthoDB" id="9808289at2"/>
<evidence type="ECO:0000256" key="17">
    <source>
        <dbReference type="HAMAP-Rule" id="MF_01006"/>
    </source>
</evidence>
<evidence type="ECO:0000256" key="8">
    <source>
        <dbReference type="ARBA" id="ARBA00022960"/>
    </source>
</evidence>
<evidence type="ECO:0000256" key="12">
    <source>
        <dbReference type="ARBA" id="ARBA00023251"/>
    </source>
</evidence>
<dbReference type="Proteomes" id="UP000253034">
    <property type="component" value="Unassembled WGS sequence"/>
</dbReference>
<evidence type="ECO:0000256" key="1">
    <source>
        <dbReference type="ARBA" id="ARBA00004651"/>
    </source>
</evidence>
<keyword evidence="5 17" id="KW-1003">Cell membrane</keyword>
<dbReference type="GO" id="GO:0009252">
    <property type="term" value="P:peptidoglycan biosynthetic process"/>
    <property type="evidence" value="ECO:0007669"/>
    <property type="project" value="UniProtKB-KW"/>
</dbReference>
<comment type="catalytic activity">
    <reaction evidence="16 17">
        <text>di-trans,octa-cis-undecaprenyl diphosphate + H2O = di-trans,octa-cis-undecaprenyl phosphate + phosphate + H(+)</text>
        <dbReference type="Rhea" id="RHEA:28094"/>
        <dbReference type="ChEBI" id="CHEBI:15377"/>
        <dbReference type="ChEBI" id="CHEBI:15378"/>
        <dbReference type="ChEBI" id="CHEBI:43474"/>
        <dbReference type="ChEBI" id="CHEBI:58405"/>
        <dbReference type="ChEBI" id="CHEBI:60392"/>
        <dbReference type="EC" id="3.6.1.27"/>
    </reaction>
</comment>
<dbReference type="PANTHER" id="PTHR30622">
    <property type="entry name" value="UNDECAPRENYL-DIPHOSPHATASE"/>
    <property type="match status" value="1"/>
</dbReference>
<dbReference type="GO" id="GO:0005886">
    <property type="term" value="C:plasma membrane"/>
    <property type="evidence" value="ECO:0007669"/>
    <property type="project" value="UniProtKB-SubCell"/>
</dbReference>
<dbReference type="Pfam" id="PF02673">
    <property type="entry name" value="BacA"/>
    <property type="match status" value="1"/>
</dbReference>
<evidence type="ECO:0000256" key="5">
    <source>
        <dbReference type="ARBA" id="ARBA00022475"/>
    </source>
</evidence>
<evidence type="ECO:0000256" key="4">
    <source>
        <dbReference type="ARBA" id="ARBA00021581"/>
    </source>
</evidence>
<evidence type="ECO:0000256" key="15">
    <source>
        <dbReference type="ARBA" id="ARBA00032932"/>
    </source>
</evidence>
<organism evidence="18 19">
    <name type="scientific">Anaerobacterium chartisolvens</name>
    <dbReference type="NCBI Taxonomy" id="1297424"/>
    <lineage>
        <taxon>Bacteria</taxon>
        <taxon>Bacillati</taxon>
        <taxon>Bacillota</taxon>
        <taxon>Clostridia</taxon>
        <taxon>Eubacteriales</taxon>
        <taxon>Oscillospiraceae</taxon>
        <taxon>Anaerobacterium</taxon>
    </lineage>
</organism>
<dbReference type="GO" id="GO:0008360">
    <property type="term" value="P:regulation of cell shape"/>
    <property type="evidence" value="ECO:0007669"/>
    <property type="project" value="UniProtKB-KW"/>
</dbReference>
<gene>
    <name evidence="17" type="primary">uppP</name>
    <name evidence="18" type="ORF">DFR58_1399</name>
</gene>
<proteinExistence type="inferred from homology"/>
<keyword evidence="8 17" id="KW-0133">Cell shape</keyword>
<comment type="caution">
    <text evidence="18">The sequence shown here is derived from an EMBL/GenBank/DDBJ whole genome shotgun (WGS) entry which is preliminary data.</text>
</comment>
<protein>
    <recommendedName>
        <fullName evidence="4 17">Undecaprenyl-diphosphatase</fullName>
        <ecNumber evidence="3 17">3.6.1.27</ecNumber>
    </recommendedName>
    <alternativeName>
        <fullName evidence="15 17">Bacitracin resistance protein</fullName>
    </alternativeName>
    <alternativeName>
        <fullName evidence="14 17">Undecaprenyl pyrophosphate phosphatase</fullName>
    </alternativeName>
</protein>
<evidence type="ECO:0000256" key="11">
    <source>
        <dbReference type="ARBA" id="ARBA00023136"/>
    </source>
</evidence>
<evidence type="ECO:0000256" key="14">
    <source>
        <dbReference type="ARBA" id="ARBA00032707"/>
    </source>
</evidence>
<feature type="transmembrane region" description="Helical" evidence="17">
    <location>
        <begin position="172"/>
        <end position="191"/>
    </location>
</feature>
<feature type="transmembrane region" description="Helical" evidence="17">
    <location>
        <begin position="41"/>
        <end position="59"/>
    </location>
</feature>
<dbReference type="EMBL" id="QPJT01000039">
    <property type="protein sequence ID" value="RCX09070.1"/>
    <property type="molecule type" value="Genomic_DNA"/>
</dbReference>
<dbReference type="InterPro" id="IPR003824">
    <property type="entry name" value="UppP"/>
</dbReference>
<sequence length="268" mass="28773">MNVFQGIVLGIVQGLTEFLPISSSGHLVLIQKLFGIKEGVLTFNVAVHFATVIAVIWIFREDILNMIKKPFSKLTLLVVVGTIPTAAIGFLFKDMFERISQSGKTLGIGFILTGVILWLAESIRSKNKGAEKTTYIDAAMVGVAQGIAILPAISRSGLTLAGALLMGLNREFALKFSFLMSIPPILGAALLDLKDIAEPGSTALASIGVWPLIAGIVAAGVSGYVAIRFMLRIFSKVSLKVFSYYVFALGILIILEQLISGKIFPPLF</sequence>
<evidence type="ECO:0000256" key="10">
    <source>
        <dbReference type="ARBA" id="ARBA00022989"/>
    </source>
</evidence>
<feature type="transmembrane region" description="Helical" evidence="17">
    <location>
        <begin position="71"/>
        <end position="92"/>
    </location>
</feature>
<comment type="similarity">
    <text evidence="2 17">Belongs to the UppP family.</text>
</comment>
<dbReference type="AlphaFoldDB" id="A0A369AI94"/>
<evidence type="ECO:0000313" key="18">
    <source>
        <dbReference type="EMBL" id="RCX09070.1"/>
    </source>
</evidence>
<feature type="transmembrane region" description="Helical" evidence="17">
    <location>
        <begin position="104"/>
        <end position="120"/>
    </location>
</feature>
<keyword evidence="13 17" id="KW-0961">Cell wall biogenesis/degradation</keyword>
<keyword evidence="11 17" id="KW-0472">Membrane</keyword>
<dbReference type="GO" id="GO:0050380">
    <property type="term" value="F:undecaprenyl-diphosphatase activity"/>
    <property type="evidence" value="ECO:0007669"/>
    <property type="project" value="UniProtKB-UniRule"/>
</dbReference>
<comment type="function">
    <text evidence="17">Catalyzes the dephosphorylation of undecaprenyl diphosphate (UPP). Confers resistance to bacitracin.</text>
</comment>
<feature type="transmembrane region" description="Helical" evidence="17">
    <location>
        <begin position="239"/>
        <end position="259"/>
    </location>
</feature>
<keyword evidence="6 17" id="KW-0812">Transmembrane</keyword>
<reference evidence="18 19" key="1">
    <citation type="submission" date="2018-07" db="EMBL/GenBank/DDBJ databases">
        <title>Genomic Encyclopedia of Type Strains, Phase IV (KMG-IV): sequencing the most valuable type-strain genomes for metagenomic binning, comparative biology and taxonomic classification.</title>
        <authorList>
            <person name="Goeker M."/>
        </authorList>
    </citation>
    <scope>NUCLEOTIDE SEQUENCE [LARGE SCALE GENOMIC DNA]</scope>
    <source>
        <strain evidence="18 19">DSM 27016</strain>
    </source>
</reference>
<evidence type="ECO:0000256" key="2">
    <source>
        <dbReference type="ARBA" id="ARBA00010621"/>
    </source>
</evidence>
<accession>A0A369AI94</accession>
<dbReference type="PANTHER" id="PTHR30622:SF4">
    <property type="entry name" value="UNDECAPRENYL-DIPHOSPHATASE"/>
    <property type="match status" value="1"/>
</dbReference>
<keyword evidence="10 17" id="KW-1133">Transmembrane helix</keyword>
<comment type="miscellaneous">
    <text evidence="17">Bacitracin is thought to be involved in the inhibition of peptidoglycan synthesis by sequestering undecaprenyl diphosphate, thereby reducing the pool of lipid carrier available.</text>
</comment>
<evidence type="ECO:0000256" key="13">
    <source>
        <dbReference type="ARBA" id="ARBA00023316"/>
    </source>
</evidence>
<dbReference type="HAMAP" id="MF_01006">
    <property type="entry name" value="Undec_diphosphatase"/>
    <property type="match status" value="1"/>
</dbReference>
<keyword evidence="9 17" id="KW-0573">Peptidoglycan synthesis</keyword>
<name>A0A369AI94_9FIRM</name>
<evidence type="ECO:0000256" key="9">
    <source>
        <dbReference type="ARBA" id="ARBA00022984"/>
    </source>
</evidence>
<keyword evidence="19" id="KW-1185">Reference proteome</keyword>
<evidence type="ECO:0000313" key="19">
    <source>
        <dbReference type="Proteomes" id="UP000253034"/>
    </source>
</evidence>
<feature type="transmembrane region" description="Helical" evidence="17">
    <location>
        <begin position="140"/>
        <end position="165"/>
    </location>
</feature>
<dbReference type="EC" id="3.6.1.27" evidence="3 17"/>
<keyword evidence="12 17" id="KW-0046">Antibiotic resistance</keyword>
<dbReference type="GO" id="GO:0071555">
    <property type="term" value="P:cell wall organization"/>
    <property type="evidence" value="ECO:0007669"/>
    <property type="project" value="UniProtKB-KW"/>
</dbReference>
<dbReference type="GO" id="GO:0046677">
    <property type="term" value="P:response to antibiotic"/>
    <property type="evidence" value="ECO:0007669"/>
    <property type="project" value="UniProtKB-UniRule"/>
</dbReference>
<dbReference type="RefSeq" id="WP_114300057.1">
    <property type="nucleotide sequence ID" value="NZ_QPJT01000039.1"/>
</dbReference>